<accession>A0A383EZ19</accession>
<gene>
    <name evidence="1" type="ORF">METZ01_LOCUS514299</name>
</gene>
<organism evidence="1">
    <name type="scientific">marine metagenome</name>
    <dbReference type="NCBI Taxonomy" id="408172"/>
    <lineage>
        <taxon>unclassified sequences</taxon>
        <taxon>metagenomes</taxon>
        <taxon>ecological metagenomes</taxon>
    </lineage>
</organism>
<evidence type="ECO:0000313" key="1">
    <source>
        <dbReference type="EMBL" id="SVE61445.1"/>
    </source>
</evidence>
<dbReference type="EMBL" id="UINC01229650">
    <property type="protein sequence ID" value="SVE61445.1"/>
    <property type="molecule type" value="Genomic_DNA"/>
</dbReference>
<dbReference type="AlphaFoldDB" id="A0A383EZ19"/>
<name>A0A383EZ19_9ZZZZ</name>
<protein>
    <submittedName>
        <fullName evidence="1">Uncharacterized protein</fullName>
    </submittedName>
</protein>
<reference evidence="1" key="1">
    <citation type="submission" date="2018-05" db="EMBL/GenBank/DDBJ databases">
        <authorList>
            <person name="Lanie J.A."/>
            <person name="Ng W.-L."/>
            <person name="Kazmierczak K.M."/>
            <person name="Andrzejewski T.M."/>
            <person name="Davidsen T.M."/>
            <person name="Wayne K.J."/>
            <person name="Tettelin H."/>
            <person name="Glass J.I."/>
            <person name="Rusch D."/>
            <person name="Podicherti R."/>
            <person name="Tsui H.-C.T."/>
            <person name="Winkler M.E."/>
        </authorList>
    </citation>
    <scope>NUCLEOTIDE SEQUENCE</scope>
</reference>
<proteinExistence type="predicted"/>
<sequence length="63" mass="7103">MRKFYSQVCFWSVLMLFLTVVSTPADITKGMIGYWPLDGNAKDESGNDYHGELTKGVKWKANG</sequence>
<feature type="non-terminal residue" evidence="1">
    <location>
        <position position="63"/>
    </location>
</feature>